<gene>
    <name evidence="1" type="ORF">DXM27_10375</name>
</gene>
<organism evidence="1 2">
    <name type="scientific">Rhizobium rhizogenes</name>
    <name type="common">Agrobacterium rhizogenes</name>
    <dbReference type="NCBI Taxonomy" id="359"/>
    <lineage>
        <taxon>Bacteria</taxon>
        <taxon>Pseudomonadati</taxon>
        <taxon>Pseudomonadota</taxon>
        <taxon>Alphaproteobacteria</taxon>
        <taxon>Hyphomicrobiales</taxon>
        <taxon>Rhizobiaceae</taxon>
        <taxon>Rhizobium/Agrobacterium group</taxon>
        <taxon>Rhizobium</taxon>
    </lineage>
</organism>
<dbReference type="EMBL" id="QRFF01000002">
    <property type="protein sequence ID" value="KAA3503254.1"/>
    <property type="molecule type" value="Genomic_DNA"/>
</dbReference>
<dbReference type="Proteomes" id="UP000473658">
    <property type="component" value="Unassembled WGS sequence"/>
</dbReference>
<dbReference type="AlphaFoldDB" id="A0AA88JRZ7"/>
<dbReference type="RefSeq" id="WP_149898955.1">
    <property type="nucleotide sequence ID" value="NZ_QRFF01000002.1"/>
</dbReference>
<proteinExistence type="predicted"/>
<comment type="caution">
    <text evidence="1">The sequence shown here is derived from an EMBL/GenBank/DDBJ whole genome shotgun (WGS) entry which is preliminary data.</text>
</comment>
<evidence type="ECO:0000313" key="1">
    <source>
        <dbReference type="EMBL" id="KAA3503254.1"/>
    </source>
</evidence>
<protein>
    <submittedName>
        <fullName evidence="1">Uncharacterized protein</fullName>
    </submittedName>
</protein>
<name>A0AA88JRZ7_RHIRH</name>
<evidence type="ECO:0000313" key="2">
    <source>
        <dbReference type="Proteomes" id="UP000473658"/>
    </source>
</evidence>
<reference evidence="1 2" key="1">
    <citation type="submission" date="2018-08" db="EMBL/GenBank/DDBJ databases">
        <title>Crown Gall in kiwifruit.</title>
        <authorList>
            <person name="Visnovsky S.B."/>
            <person name="Pitman A.R."/>
        </authorList>
    </citation>
    <scope>NUCLEOTIDE SEQUENCE [LARGE SCALE GENOMIC DNA]</scope>
    <source>
        <strain evidence="1 2">SBV_302_78_2</strain>
    </source>
</reference>
<sequence length="72" mass="7854">MKMRASDRHSKAIIKDDGEIIGFALELANGRWAPFGEDSTTRLVEIGISFEKPRDVLNFFKASKAGKGGVDG</sequence>
<accession>A0AA88JRZ7</accession>